<dbReference type="PANTHER" id="PTHR43016">
    <property type="entry name" value="PRESEQUENCE PROTEASE"/>
    <property type="match status" value="1"/>
</dbReference>
<dbReference type="InterPro" id="IPR007863">
    <property type="entry name" value="Peptidase_M16_C"/>
</dbReference>
<dbReference type="GO" id="GO:0008237">
    <property type="term" value="F:metallopeptidase activity"/>
    <property type="evidence" value="ECO:0007669"/>
    <property type="project" value="UniProtKB-KW"/>
</dbReference>
<evidence type="ECO:0000313" key="2">
    <source>
        <dbReference type="EMBL" id="GGJ54845.1"/>
    </source>
</evidence>
<keyword evidence="3" id="KW-1185">Reference proteome</keyword>
<proteinExistence type="predicted"/>
<dbReference type="PANTHER" id="PTHR43016:SF13">
    <property type="entry name" value="PRESEQUENCE PROTEASE, MITOCHONDRIAL"/>
    <property type="match status" value="1"/>
</dbReference>
<dbReference type="SMART" id="SM01264">
    <property type="entry name" value="M16C_associated"/>
    <property type="match status" value="1"/>
</dbReference>
<dbReference type="InterPro" id="IPR011249">
    <property type="entry name" value="Metalloenz_LuxS/M16"/>
</dbReference>
<keyword evidence="2" id="KW-0378">Hydrolase</keyword>
<feature type="domain" description="Peptidase M16C associated" evidence="1">
    <location>
        <begin position="434"/>
        <end position="676"/>
    </location>
</feature>
<gene>
    <name evidence="2" type="ORF">GCM10008938_46130</name>
</gene>
<evidence type="ECO:0000259" key="1">
    <source>
        <dbReference type="SMART" id="SM01264"/>
    </source>
</evidence>
<keyword evidence="2" id="KW-0645">Protease</keyword>
<comment type="caution">
    <text evidence="2">The sequence shown here is derived from an EMBL/GenBank/DDBJ whole genome shotgun (WGS) entry which is preliminary data.</text>
</comment>
<dbReference type="Proteomes" id="UP000632222">
    <property type="component" value="Unassembled WGS sequence"/>
</dbReference>
<sequence length="907" mass="100271">MTLSHGFQVLQRKALSHLGGEFLQLRHESGATLLHLQTPDSSRVFTTSFYTPVPDDSGVAHVLEHLVLCGSRKYPSRKTFFEMQSRSLRDYMNASTTRDWTAFTFASSVPQDYWNLLDVYLDACFHPLLLDSSFDQEACRVTETGEYQGVVMNEMKGGMANAARVMREQVTRALFPGSAWARNSGGDPAAIVNLTADQVRDFHAEHYCAANTCFYSYGDVKLSDLLEKLDEVLKHVPVGQPAPRIEALNPPVSDLICTHPNTDQVLLVWKTVHQKEGLEHFALSLLTFILLGHTAAPLQKVLLKHGYALADCSGFHSETEEAVFAVGIKGTTDADLIEREVLACLREPVPNDLIQAALTRFELEDRDTGHAQVPYGVKLLFSVLGAHHHQASSAEACSMGGWIQQLRSMEDPSGFLQGLVQQHLMSQQPSRIVMKSGPAEQNLPELNPEDVAARLERQRTATPALDTCILPALKLEDLNPETPEVAHDLHLIAGVPVQQVVLAESGLTHLTLTVELSDLTSEQWELLTTYQVMLGRCGTEKQTFAALASSMQDAGAQWTPAVDIFHSPEHSGLVGAQLLIHLRGLSERIPQALETLGSWLAGLQFTAQEVQAVLKERIKLMENQMVVAGHQFAVLQASRRLNPALQWREQLDGLTALQTHHQHLQDPDLLDRLQDLHELLFQQSRMQVVICSKEDTGLQALPDFLARFPQGEAVLSQKVVFPETAASAPIWRQHIPSPVSFAAWIYRTVPYLHDDAPGMYLLARILHDHFHVQVREKGGAYGAMGRAAPEQGLLICASLRDPQAEATLKVFQQARQLAKDITPEQLYAAKLSSFRQIRPLVSSAAQARRTLMDQARGYTPQVRTAFMQRLLDTQLSVLPALAEKHLQGGAGAIIGPKAEEVPHVVAG</sequence>
<dbReference type="Pfam" id="PF00675">
    <property type="entry name" value="Peptidase_M16"/>
    <property type="match status" value="1"/>
</dbReference>
<dbReference type="Gene3D" id="3.30.830.10">
    <property type="entry name" value="Metalloenzyme, LuxS/M16 peptidase-like"/>
    <property type="match status" value="4"/>
</dbReference>
<accession>A0ABQ2DE36</accession>
<dbReference type="SUPFAM" id="SSF63411">
    <property type="entry name" value="LuxS/MPP-like metallohydrolase"/>
    <property type="match status" value="4"/>
</dbReference>
<dbReference type="InterPro" id="IPR011765">
    <property type="entry name" value="Pept_M16_N"/>
</dbReference>
<dbReference type="Pfam" id="PF08367">
    <property type="entry name" value="M16C_assoc"/>
    <property type="match status" value="1"/>
</dbReference>
<dbReference type="InterPro" id="IPR013578">
    <property type="entry name" value="Peptidase_M16C_assoc"/>
</dbReference>
<keyword evidence="2" id="KW-0482">Metalloprotease</keyword>
<organism evidence="2 3">
    <name type="scientific">Deinococcus roseus</name>
    <dbReference type="NCBI Taxonomy" id="392414"/>
    <lineage>
        <taxon>Bacteria</taxon>
        <taxon>Thermotogati</taxon>
        <taxon>Deinococcota</taxon>
        <taxon>Deinococci</taxon>
        <taxon>Deinococcales</taxon>
        <taxon>Deinococcaceae</taxon>
        <taxon>Deinococcus</taxon>
    </lineage>
</organism>
<name>A0ABQ2DE36_9DEIO</name>
<reference evidence="3" key="1">
    <citation type="journal article" date="2019" name="Int. J. Syst. Evol. Microbiol.">
        <title>The Global Catalogue of Microorganisms (GCM) 10K type strain sequencing project: providing services to taxonomists for standard genome sequencing and annotation.</title>
        <authorList>
            <consortium name="The Broad Institute Genomics Platform"/>
            <consortium name="The Broad Institute Genome Sequencing Center for Infectious Disease"/>
            <person name="Wu L."/>
            <person name="Ma J."/>
        </authorList>
    </citation>
    <scope>NUCLEOTIDE SEQUENCE [LARGE SCALE GENOMIC DNA]</scope>
    <source>
        <strain evidence="3">JCM 14370</strain>
    </source>
</reference>
<evidence type="ECO:0000313" key="3">
    <source>
        <dbReference type="Proteomes" id="UP000632222"/>
    </source>
</evidence>
<dbReference type="Pfam" id="PF05193">
    <property type="entry name" value="Peptidase_M16_C"/>
    <property type="match status" value="2"/>
</dbReference>
<dbReference type="EMBL" id="BMOD01000031">
    <property type="protein sequence ID" value="GGJ54845.1"/>
    <property type="molecule type" value="Genomic_DNA"/>
</dbReference>
<protein>
    <submittedName>
        <fullName evidence="2">Metalloprotease</fullName>
    </submittedName>
</protein>
<dbReference type="RefSeq" id="WP_189007706.1">
    <property type="nucleotide sequence ID" value="NZ_BMOD01000031.1"/>
</dbReference>